<dbReference type="Pfam" id="PF00566">
    <property type="entry name" value="RabGAP-TBC"/>
    <property type="match status" value="1"/>
</dbReference>
<dbReference type="GO" id="GO:0005737">
    <property type="term" value="C:cytoplasm"/>
    <property type="evidence" value="ECO:0007669"/>
    <property type="project" value="UniProtKB-ARBA"/>
</dbReference>
<dbReference type="InterPro" id="IPR035969">
    <property type="entry name" value="Rab-GAP_TBC_sf"/>
</dbReference>
<dbReference type="FunFam" id="1.10.472.80:FF:000038">
    <property type="entry name" value="TBC1 domain family member 5"/>
    <property type="match status" value="1"/>
</dbReference>
<proteinExistence type="predicted"/>
<feature type="region of interest" description="Disordered" evidence="2">
    <location>
        <begin position="655"/>
        <end position="728"/>
    </location>
</feature>
<evidence type="ECO:0000256" key="1">
    <source>
        <dbReference type="ARBA" id="ARBA00022468"/>
    </source>
</evidence>
<evidence type="ECO:0000313" key="4">
    <source>
        <dbReference type="EMBL" id="KAB5589269.1"/>
    </source>
</evidence>
<reference evidence="4 5" key="1">
    <citation type="journal article" date="2019" name="Fungal Biol. Biotechnol.">
        <title>Draft genome sequence of fastidious pathogen Ceratobasidium theobromae, which causes vascular-streak dieback in Theobroma cacao.</title>
        <authorList>
            <person name="Ali S.S."/>
            <person name="Asman A."/>
            <person name="Shao J."/>
            <person name="Firmansyah A.P."/>
            <person name="Susilo A.W."/>
            <person name="Rosmana A."/>
            <person name="McMahon P."/>
            <person name="Junaid M."/>
            <person name="Guest D."/>
            <person name="Kheng T.Y."/>
            <person name="Meinhardt L.W."/>
            <person name="Bailey B.A."/>
        </authorList>
    </citation>
    <scope>NUCLEOTIDE SEQUENCE [LARGE SCALE GENOMIC DNA]</scope>
    <source>
        <strain evidence="4 5">CT2</strain>
    </source>
</reference>
<dbReference type="PANTHER" id="PTHR22957">
    <property type="entry name" value="TBC1 DOMAIN FAMILY MEMBER GTPASE-ACTIVATING PROTEIN"/>
    <property type="match status" value="1"/>
</dbReference>
<gene>
    <name evidence="4" type="ORF">CTheo_7286</name>
</gene>
<dbReference type="Gene3D" id="1.10.472.80">
    <property type="entry name" value="Ypt/Rab-GAP domain of gyp1p, domain 3"/>
    <property type="match status" value="1"/>
</dbReference>
<dbReference type="Proteomes" id="UP000383932">
    <property type="component" value="Unassembled WGS sequence"/>
</dbReference>
<accession>A0A5N5QCB4</accession>
<comment type="caution">
    <text evidence="4">The sequence shown here is derived from an EMBL/GenBank/DDBJ whole genome shotgun (WGS) entry which is preliminary data.</text>
</comment>
<protein>
    <submittedName>
        <fullName evidence="4">TBC1 domain containing protein</fullName>
    </submittedName>
</protein>
<feature type="domain" description="Rab-GAP TBC" evidence="3">
    <location>
        <begin position="40"/>
        <end position="311"/>
    </location>
</feature>
<dbReference type="Gene3D" id="1.10.8.270">
    <property type="entry name" value="putative rabgap domain of human tbc1 domain family member 14 like domains"/>
    <property type="match status" value="1"/>
</dbReference>
<evidence type="ECO:0000259" key="3">
    <source>
        <dbReference type="PROSITE" id="PS50086"/>
    </source>
</evidence>
<organism evidence="4 5">
    <name type="scientific">Ceratobasidium theobromae</name>
    <dbReference type="NCBI Taxonomy" id="1582974"/>
    <lineage>
        <taxon>Eukaryota</taxon>
        <taxon>Fungi</taxon>
        <taxon>Dikarya</taxon>
        <taxon>Basidiomycota</taxon>
        <taxon>Agaricomycotina</taxon>
        <taxon>Agaricomycetes</taxon>
        <taxon>Cantharellales</taxon>
        <taxon>Ceratobasidiaceae</taxon>
        <taxon>Ceratobasidium</taxon>
    </lineage>
</organism>
<dbReference type="GO" id="GO:0005096">
    <property type="term" value="F:GTPase activator activity"/>
    <property type="evidence" value="ECO:0007669"/>
    <property type="project" value="UniProtKB-KW"/>
</dbReference>
<keyword evidence="5" id="KW-1185">Reference proteome</keyword>
<feature type="region of interest" description="Disordered" evidence="2">
    <location>
        <begin position="399"/>
        <end position="438"/>
    </location>
</feature>
<keyword evidence="1" id="KW-0343">GTPase activation</keyword>
<dbReference type="FunFam" id="1.10.8.270:FF:000011">
    <property type="entry name" value="TBC1 domain family member 5"/>
    <property type="match status" value="1"/>
</dbReference>
<evidence type="ECO:0000256" key="2">
    <source>
        <dbReference type="SAM" id="MobiDB-lite"/>
    </source>
</evidence>
<name>A0A5N5QCB4_9AGAM</name>
<dbReference type="SUPFAM" id="SSF47923">
    <property type="entry name" value="Ypt/Rab-GAP domain of gyp1p"/>
    <property type="match status" value="2"/>
</dbReference>
<dbReference type="EMBL" id="SSOP01000294">
    <property type="protein sequence ID" value="KAB5589269.1"/>
    <property type="molecule type" value="Genomic_DNA"/>
</dbReference>
<dbReference type="PANTHER" id="PTHR22957:SF337">
    <property type="entry name" value="TBC1 DOMAIN FAMILY MEMBER 5"/>
    <property type="match status" value="1"/>
</dbReference>
<dbReference type="InterPro" id="IPR000195">
    <property type="entry name" value="Rab-GAP-TBC_dom"/>
</dbReference>
<dbReference type="PROSITE" id="PS50086">
    <property type="entry name" value="TBC_RABGAP"/>
    <property type="match status" value="1"/>
</dbReference>
<sequence>MLSRERTLREIFSPEWTANKLAYSAIQGHLLVKAAHSQPPAELIGRSVVWRLMLTADSTLDIATSLEHIRAARADYVRLLKDCMRAPDGTFPDSLVVPGEPTPRRTAINLDLAHNNPLGLDESNPWKDYFASLDLRKTIQKDVERTFPDMDYFRAPSTQRMLADILFVYAKSHPTISYRQGMHELLAPVLWALDHDALDESQDPQIAEFLSREHVSSDAWAIFSSIMLAAGPWYEWQEPKTQTPWVPPINEICAKIGGEYLKACDPVLAARLSDLGIEPQMYGIRWLRLLFTREFPWRDALMLWDALFATDPSLQIVPWICVAMLIRIRNLLISADYTTALTYLLRYPPPPSVPQSSEAPEPLLETHILVQQALSLRANPSVSTGSTVVLQNRSLLGIPIEAPSPPPPERRAGRRRSIGAGSDSRTAKGRPAGLKHVPEGSLSGLAAFNSLGERADVIAKGLRDIGGTVGSRVSEIRKNLPDLVRTPSTTTTDAHVFPYYQALRGDDREESVAAVRPSIVGSVKRSMEGLVRPPPIESRSPGESQGQARLPVSAGRTPRTRFEVEREVGELKALMRRLGQGVDAALELVRDGGEQGRQEALENLGYIQRVLSGAVGPEMVDDNKLLGPSFVARREEQKRQDEATRVQEVARVEEEVEKREEQRVLAPPPVLAPDPLQASPSVRPAQLVQTSPPRVRTTRAPWERSEHATMHSVLAQGTNDPLGAGSLE</sequence>
<dbReference type="OrthoDB" id="27140at2759"/>
<dbReference type="SMART" id="SM00164">
    <property type="entry name" value="TBC"/>
    <property type="match status" value="1"/>
</dbReference>
<feature type="region of interest" description="Disordered" evidence="2">
    <location>
        <begin position="530"/>
        <end position="558"/>
    </location>
</feature>
<dbReference type="AlphaFoldDB" id="A0A5N5QCB4"/>
<evidence type="ECO:0000313" key="5">
    <source>
        <dbReference type="Proteomes" id="UP000383932"/>
    </source>
</evidence>